<sequence>MTALTPLILDFDGAVSDIPGAVHLPLQAWQETIRFGCRWKQFHALEKALDARMPDEHGCVFTGSGDYHHLSHLLLKRLPTQQKFQLIICDNHPDNMRYPFGIHCGSWVYWASRLPQVEHVHVLGIGSQDIGLGHAWENHWSPLLKGKLTYWNVNVDTRWMKWVGCGRGNRAFSHADALMSAFLAQFDRALPVYLSIDKDVLSPDVVNTNWDQGEFLEHHLAALIDACQGRVIGADITGDVSEYHYQGAFKRWLSASDGQVALPPDQVRIWQQQQNALNARLVRQIHQGWAAR</sequence>
<dbReference type="AlphaFoldDB" id="A0A0R2ZQN8"/>
<dbReference type="EMBL" id="LT629760">
    <property type="protein sequence ID" value="SDR98331.1"/>
    <property type="molecule type" value="Genomic_DNA"/>
</dbReference>
<dbReference type="Proteomes" id="UP000052019">
    <property type="component" value="Unassembled WGS sequence"/>
</dbReference>
<reference evidence="1 3" key="1">
    <citation type="submission" date="2015-02" db="EMBL/GenBank/DDBJ databases">
        <title>Two Pseudomonas sp. nov. isolated from raw milk.</title>
        <authorList>
            <person name="Wenning M."/>
            <person name="von Neubeck M."/>
            <person name="Huptas C."/>
            <person name="Scherer S."/>
        </authorList>
    </citation>
    <scope>NUCLEOTIDE SEQUENCE [LARGE SCALE GENOMIC DNA]</scope>
    <source>
        <strain evidence="1 3">DSM 14937</strain>
    </source>
</reference>
<proteinExistence type="predicted"/>
<evidence type="ECO:0000313" key="2">
    <source>
        <dbReference type="EMBL" id="SDR98331.1"/>
    </source>
</evidence>
<dbReference type="SUPFAM" id="SSF52768">
    <property type="entry name" value="Arginase/deacetylase"/>
    <property type="match status" value="1"/>
</dbReference>
<dbReference type="Gene3D" id="3.40.800.10">
    <property type="entry name" value="Ureohydrolase domain"/>
    <property type="match status" value="1"/>
</dbReference>
<organism evidence="1 3">
    <name type="scientific">Pseudomonas trivialis</name>
    <dbReference type="NCBI Taxonomy" id="200450"/>
    <lineage>
        <taxon>Bacteria</taxon>
        <taxon>Pseudomonadati</taxon>
        <taxon>Pseudomonadota</taxon>
        <taxon>Gammaproteobacteria</taxon>
        <taxon>Pseudomonadales</taxon>
        <taxon>Pseudomonadaceae</taxon>
        <taxon>Pseudomonas</taxon>
    </lineage>
</organism>
<reference evidence="2 4" key="2">
    <citation type="submission" date="2016-10" db="EMBL/GenBank/DDBJ databases">
        <authorList>
            <person name="Varghese N."/>
            <person name="Submissions S."/>
        </authorList>
    </citation>
    <scope>NUCLEOTIDE SEQUENCE [LARGE SCALE GENOMIC DNA]</scope>
    <source>
        <strain evidence="2 4">BS3111</strain>
    </source>
</reference>
<dbReference type="PATRIC" id="fig|200450.4.peg.1882"/>
<evidence type="ECO:0008006" key="5">
    <source>
        <dbReference type="Google" id="ProtNLM"/>
    </source>
</evidence>
<dbReference type="OrthoDB" id="8770139at2"/>
<protein>
    <recommendedName>
        <fullName evidence="5">Arginase</fullName>
    </recommendedName>
</protein>
<evidence type="ECO:0000313" key="4">
    <source>
        <dbReference type="Proteomes" id="UP000183126"/>
    </source>
</evidence>
<dbReference type="EMBL" id="JYLK01000001">
    <property type="protein sequence ID" value="KRP63168.1"/>
    <property type="molecule type" value="Genomic_DNA"/>
</dbReference>
<gene>
    <name evidence="2" type="ORF">SAMN04490205_1083</name>
    <name evidence="1" type="ORF">TU79_02020</name>
</gene>
<keyword evidence="4" id="KW-1185">Reference proteome</keyword>
<dbReference type="RefSeq" id="WP_057006459.1">
    <property type="nucleotide sequence ID" value="NZ_JYLK01000001.1"/>
</dbReference>
<name>A0A0R2ZQN8_9PSED</name>
<dbReference type="InterPro" id="IPR023696">
    <property type="entry name" value="Ureohydrolase_dom_sf"/>
</dbReference>
<evidence type="ECO:0000313" key="1">
    <source>
        <dbReference type="EMBL" id="KRP63168.1"/>
    </source>
</evidence>
<dbReference type="Proteomes" id="UP000183126">
    <property type="component" value="Chromosome I"/>
</dbReference>
<evidence type="ECO:0000313" key="3">
    <source>
        <dbReference type="Proteomes" id="UP000052019"/>
    </source>
</evidence>
<accession>A0A0R2ZQN8</accession>